<evidence type="ECO:0000259" key="5">
    <source>
        <dbReference type="PROSITE" id="PS50089"/>
    </source>
</evidence>
<protein>
    <recommendedName>
        <fullName evidence="5">RING-type domain-containing protein</fullName>
    </recommendedName>
</protein>
<feature type="domain" description="RING-type" evidence="5">
    <location>
        <begin position="214"/>
        <end position="259"/>
    </location>
</feature>
<evidence type="ECO:0000256" key="4">
    <source>
        <dbReference type="PROSITE-ProRule" id="PRU00175"/>
    </source>
</evidence>
<evidence type="ECO:0000256" key="3">
    <source>
        <dbReference type="ARBA" id="ARBA00022833"/>
    </source>
</evidence>
<sequence>MAVMHQVSFYHECGHSEHCVWVSNEQERGGVSTTSFESAILPAIDFARVIVDGTMEKDSPTEVHYQMAHCGHCSGTIRQLWIKPVGKLSESALKERRMLWCSLVDSSKIPLQTLEKSHYSASERVALEAQQLARETAASAGMRALIVDEIQRLQHQLRQLDRERKWYQDFTLLHFHELQLGVPLKDRTHLYTPGWYTELFAAVDDSSIPKNETCSVCKDPDYLLQNGRVCKLPCGHAFHFSCIEPWFGAHGSSNCPTCRAEYKILSPPDWKDSTAHRFGPPLDLRHPDRWARLSIALADALLAERPLLQNNANMSATAVTRNEEREEARGEYSRVFTEIFFDRWDQYTRE</sequence>
<keyword evidence="2 4" id="KW-0863">Zinc-finger</keyword>
<evidence type="ECO:0000256" key="2">
    <source>
        <dbReference type="ARBA" id="ARBA00022771"/>
    </source>
</evidence>
<organism evidence="6 7">
    <name type="scientific">Phialocephala subalpina</name>
    <dbReference type="NCBI Taxonomy" id="576137"/>
    <lineage>
        <taxon>Eukaryota</taxon>
        <taxon>Fungi</taxon>
        <taxon>Dikarya</taxon>
        <taxon>Ascomycota</taxon>
        <taxon>Pezizomycotina</taxon>
        <taxon>Leotiomycetes</taxon>
        <taxon>Helotiales</taxon>
        <taxon>Mollisiaceae</taxon>
        <taxon>Phialocephala</taxon>
        <taxon>Phialocephala fortinii species complex</taxon>
    </lineage>
</organism>
<proteinExistence type="predicted"/>
<reference evidence="6 7" key="1">
    <citation type="submission" date="2016-03" db="EMBL/GenBank/DDBJ databases">
        <authorList>
            <person name="Ploux O."/>
        </authorList>
    </citation>
    <scope>NUCLEOTIDE SEQUENCE [LARGE SCALE GENOMIC DNA]</scope>
    <source>
        <strain evidence="6 7">UAMH 11012</strain>
    </source>
</reference>
<keyword evidence="7" id="KW-1185">Reference proteome</keyword>
<name>A0A1L7X1F1_9HELO</name>
<gene>
    <name evidence="6" type="ORF">PAC_08725</name>
</gene>
<dbReference type="STRING" id="576137.A0A1L7X1F1"/>
<dbReference type="SUPFAM" id="SSF57850">
    <property type="entry name" value="RING/U-box"/>
    <property type="match status" value="1"/>
</dbReference>
<dbReference type="Gene3D" id="3.30.40.10">
    <property type="entry name" value="Zinc/RING finger domain, C3HC4 (zinc finger)"/>
    <property type="match status" value="1"/>
</dbReference>
<dbReference type="EMBL" id="FJOG01000012">
    <property type="protein sequence ID" value="CZR58833.1"/>
    <property type="molecule type" value="Genomic_DNA"/>
</dbReference>
<dbReference type="PROSITE" id="PS50089">
    <property type="entry name" value="ZF_RING_2"/>
    <property type="match status" value="1"/>
</dbReference>
<keyword evidence="3" id="KW-0862">Zinc</keyword>
<evidence type="ECO:0000313" key="6">
    <source>
        <dbReference type="EMBL" id="CZR58833.1"/>
    </source>
</evidence>
<dbReference type="PANTHER" id="PTHR15710">
    <property type="entry name" value="E3 UBIQUITIN-PROTEIN LIGASE PRAJA"/>
    <property type="match status" value="1"/>
</dbReference>
<evidence type="ECO:0000313" key="7">
    <source>
        <dbReference type="Proteomes" id="UP000184330"/>
    </source>
</evidence>
<keyword evidence="1" id="KW-0479">Metal-binding</keyword>
<dbReference type="GO" id="GO:0008270">
    <property type="term" value="F:zinc ion binding"/>
    <property type="evidence" value="ECO:0007669"/>
    <property type="project" value="UniProtKB-KW"/>
</dbReference>
<dbReference type="OrthoDB" id="3543757at2759"/>
<dbReference type="Pfam" id="PF13639">
    <property type="entry name" value="zf-RING_2"/>
    <property type="match status" value="1"/>
</dbReference>
<dbReference type="SMART" id="SM00184">
    <property type="entry name" value="RING"/>
    <property type="match status" value="1"/>
</dbReference>
<evidence type="ECO:0000256" key="1">
    <source>
        <dbReference type="ARBA" id="ARBA00022723"/>
    </source>
</evidence>
<dbReference type="Proteomes" id="UP000184330">
    <property type="component" value="Unassembled WGS sequence"/>
</dbReference>
<dbReference type="InterPro" id="IPR001841">
    <property type="entry name" value="Znf_RING"/>
</dbReference>
<accession>A0A1L7X1F1</accession>
<dbReference type="InterPro" id="IPR013083">
    <property type="entry name" value="Znf_RING/FYVE/PHD"/>
</dbReference>
<dbReference type="AlphaFoldDB" id="A0A1L7X1F1"/>